<feature type="domain" description="LYR motif-containing protein Cup1-like N-terminal" evidence="1">
    <location>
        <begin position="23"/>
        <end position="112"/>
    </location>
</feature>
<comment type="caution">
    <text evidence="2">The sequence shown here is derived from an EMBL/GenBank/DDBJ whole genome shotgun (WGS) entry which is preliminary data.</text>
</comment>
<keyword evidence="3" id="KW-1185">Reference proteome</keyword>
<evidence type="ECO:0000313" key="2">
    <source>
        <dbReference type="EMBL" id="RJE27202.1"/>
    </source>
</evidence>
<proteinExistence type="predicted"/>
<protein>
    <recommendedName>
        <fullName evidence="1">LYR motif-containing protein Cup1-like N-terminal domain-containing protein</fullName>
    </recommendedName>
</protein>
<dbReference type="Pfam" id="PF20263">
    <property type="entry name" value="LYRM2-like"/>
    <property type="match status" value="1"/>
</dbReference>
<dbReference type="CDD" id="cd20273">
    <property type="entry name" value="Complex1_LYR_unchar"/>
    <property type="match status" value="1"/>
</dbReference>
<accession>A0A3A2ZVQ1</accession>
<reference evidence="3" key="1">
    <citation type="submission" date="2017-02" db="EMBL/GenBank/DDBJ databases">
        <authorList>
            <person name="Tafer H."/>
            <person name="Lopandic K."/>
        </authorList>
    </citation>
    <scope>NUCLEOTIDE SEQUENCE [LARGE SCALE GENOMIC DNA]</scope>
    <source>
        <strain evidence="3">CBS 366.77</strain>
    </source>
</reference>
<gene>
    <name evidence="2" type="ORF">PHISCL_00443</name>
</gene>
<dbReference type="Proteomes" id="UP000266188">
    <property type="component" value="Unassembled WGS sequence"/>
</dbReference>
<organism evidence="2 3">
    <name type="scientific">Aspergillus sclerotialis</name>
    <dbReference type="NCBI Taxonomy" id="2070753"/>
    <lineage>
        <taxon>Eukaryota</taxon>
        <taxon>Fungi</taxon>
        <taxon>Dikarya</taxon>
        <taxon>Ascomycota</taxon>
        <taxon>Pezizomycotina</taxon>
        <taxon>Eurotiomycetes</taxon>
        <taxon>Eurotiomycetidae</taxon>
        <taxon>Eurotiales</taxon>
        <taxon>Aspergillaceae</taxon>
        <taxon>Aspergillus</taxon>
        <taxon>Aspergillus subgen. Polypaecilum</taxon>
    </lineage>
</organism>
<sequence>MPGPVSGKVWLPNPYTPRDWLNLYRSLLRECSYLPDPIARDYSHSQVVRRFRRYDRRTPPKAKYDLLWQSAHRKTALRGLSLLKRANAGYSKPLEKVLRLAYGRIGPRRRELVATTIAPEVPADNLVVAELLKKPTMFEDGWEPPEIMVNLMKSQDSNTAISRLGVLQKVKTFEPPIPRTNSWGKEVSKRRRRNIRQRWYNSALRSLFPPLPEPDLKILDGLISGSVPWKPVKRRTPVGTWPTPLESLSDFLEGGPKKGHTFRVWASGRPHNITYRFMRRLWQRISCLVPRLEWSEETQKHRFHWGTMKKEGDVSYKVESGQSPSLFKNSA</sequence>
<dbReference type="EMBL" id="MVGC01000007">
    <property type="protein sequence ID" value="RJE27202.1"/>
    <property type="molecule type" value="Genomic_DNA"/>
</dbReference>
<dbReference type="OrthoDB" id="5521299at2759"/>
<dbReference type="InterPro" id="IPR046896">
    <property type="entry name" value="Cup1-like_N"/>
</dbReference>
<dbReference type="AlphaFoldDB" id="A0A3A2ZVQ1"/>
<evidence type="ECO:0000259" key="1">
    <source>
        <dbReference type="Pfam" id="PF20263"/>
    </source>
</evidence>
<evidence type="ECO:0000313" key="3">
    <source>
        <dbReference type="Proteomes" id="UP000266188"/>
    </source>
</evidence>
<name>A0A3A2ZVQ1_9EURO</name>